<reference evidence="1 2" key="1">
    <citation type="submission" date="2016-03" db="EMBL/GenBank/DDBJ databases">
        <title>Cyphomyrmex costatus WGS genome.</title>
        <authorList>
            <person name="Nygaard S."/>
            <person name="Hu H."/>
            <person name="Boomsma J."/>
            <person name="Zhang G."/>
        </authorList>
    </citation>
    <scope>NUCLEOTIDE SEQUENCE [LARGE SCALE GENOMIC DNA]</scope>
    <source>
        <strain evidence="1">MS0001</strain>
        <tissue evidence="1">Whole body</tissue>
    </source>
</reference>
<name>A0A151ICW4_9HYME</name>
<dbReference type="EMBL" id="KQ978004">
    <property type="protein sequence ID" value="KYM98200.1"/>
    <property type="molecule type" value="Genomic_DNA"/>
</dbReference>
<dbReference type="AlphaFoldDB" id="A0A151ICW4"/>
<protein>
    <submittedName>
        <fullName evidence="1">Leishmanolysin-like peptidase</fullName>
    </submittedName>
</protein>
<organism evidence="1 2">
    <name type="scientific">Cyphomyrmex costatus</name>
    <dbReference type="NCBI Taxonomy" id="456900"/>
    <lineage>
        <taxon>Eukaryota</taxon>
        <taxon>Metazoa</taxon>
        <taxon>Ecdysozoa</taxon>
        <taxon>Arthropoda</taxon>
        <taxon>Hexapoda</taxon>
        <taxon>Insecta</taxon>
        <taxon>Pterygota</taxon>
        <taxon>Neoptera</taxon>
        <taxon>Endopterygota</taxon>
        <taxon>Hymenoptera</taxon>
        <taxon>Apocrita</taxon>
        <taxon>Aculeata</taxon>
        <taxon>Formicoidea</taxon>
        <taxon>Formicidae</taxon>
        <taxon>Myrmicinae</taxon>
        <taxon>Cyphomyrmex</taxon>
    </lineage>
</organism>
<evidence type="ECO:0000313" key="2">
    <source>
        <dbReference type="Proteomes" id="UP000078542"/>
    </source>
</evidence>
<dbReference type="STRING" id="456900.A0A151ICW4"/>
<sequence>MNVDFKICAVPFQNTILPEAVHFWERALMVRETKSTIRLNRVKSDQMKPVHGGAHAYKRRIALGTRQRRFDLKEKEREREREGERERTIAFKWGEHACNVYRSNARHDMVGRGQGLWRMIRGSFT</sequence>
<accession>A0A151ICW4</accession>
<dbReference type="Proteomes" id="UP000078542">
    <property type="component" value="Unassembled WGS sequence"/>
</dbReference>
<evidence type="ECO:0000313" key="1">
    <source>
        <dbReference type="EMBL" id="KYM98200.1"/>
    </source>
</evidence>
<proteinExistence type="predicted"/>
<gene>
    <name evidence="1" type="ORF">ALC62_11105</name>
</gene>
<keyword evidence="2" id="KW-1185">Reference proteome</keyword>